<sequence>MNIAEFRQKYPADTLVLPSGKPFPYRYYKNPQAKATVVLLTGGIGLSDLLYLHFDRLAKDFSVLTFDYPICFADNKELAQAVAALLQHLGEKAWFVGQSLGGVVAQIIASLYPEVVDGLILSNTCSLAKDMSPSAYAHLMNMLKSQEKFKKLLSVLPFSAVKHSIKRVVLNQKKDGLTSQEKKTLEAFCAIMMDLLTKEYERHMVDLLIDTQNYLGMTKETFTTWNDRVLLMLSADDATFTQDCKDALISVMPNPTVYTNLTGGHLSLLFRLEEYVEYITAYISERT</sequence>
<reference evidence="2 3" key="1">
    <citation type="submission" date="2019-03" db="EMBL/GenBank/DDBJ databases">
        <title>Genomic Encyclopedia of Type Strains, Phase IV (KMG-IV): sequencing the most valuable type-strain genomes for metagenomic binning, comparative biology and taxonomic classification.</title>
        <authorList>
            <person name="Goeker M."/>
        </authorList>
    </citation>
    <scope>NUCLEOTIDE SEQUENCE [LARGE SCALE GENOMIC DNA]</scope>
    <source>
        <strain evidence="2 3">DSM 100451</strain>
    </source>
</reference>
<dbReference type="STRING" id="1650663.GCA_001486665_01964"/>
<dbReference type="AlphaFoldDB" id="A0A4R1QVB2"/>
<evidence type="ECO:0000313" key="3">
    <source>
        <dbReference type="Proteomes" id="UP000295184"/>
    </source>
</evidence>
<dbReference type="OrthoDB" id="2049600at2"/>
<organism evidence="2 3">
    <name type="scientific">Allofournierella massiliensis</name>
    <dbReference type="NCBI Taxonomy" id="1650663"/>
    <lineage>
        <taxon>Bacteria</taxon>
        <taxon>Bacillati</taxon>
        <taxon>Bacillota</taxon>
        <taxon>Clostridia</taxon>
        <taxon>Eubacteriales</taxon>
        <taxon>Oscillospiraceae</taxon>
        <taxon>Allofournierella</taxon>
    </lineage>
</organism>
<dbReference type="SUPFAM" id="SSF53474">
    <property type="entry name" value="alpha/beta-Hydrolases"/>
    <property type="match status" value="1"/>
</dbReference>
<evidence type="ECO:0000259" key="1">
    <source>
        <dbReference type="Pfam" id="PF00561"/>
    </source>
</evidence>
<dbReference type="Pfam" id="PF00561">
    <property type="entry name" value="Abhydrolase_1"/>
    <property type="match status" value="1"/>
</dbReference>
<dbReference type="InterPro" id="IPR000073">
    <property type="entry name" value="AB_hydrolase_1"/>
</dbReference>
<dbReference type="RefSeq" id="WP_058964358.1">
    <property type="nucleotide sequence ID" value="NZ_CABKVM010000017.1"/>
</dbReference>
<name>A0A4R1QVB2_9FIRM</name>
<dbReference type="Proteomes" id="UP000295184">
    <property type="component" value="Unassembled WGS sequence"/>
</dbReference>
<dbReference type="EMBL" id="SLUM01000019">
    <property type="protein sequence ID" value="TCL54894.1"/>
    <property type="molecule type" value="Genomic_DNA"/>
</dbReference>
<comment type="caution">
    <text evidence="2">The sequence shown here is derived from an EMBL/GenBank/DDBJ whole genome shotgun (WGS) entry which is preliminary data.</text>
</comment>
<dbReference type="Gene3D" id="3.40.50.1820">
    <property type="entry name" value="alpha/beta hydrolase"/>
    <property type="match status" value="1"/>
</dbReference>
<proteinExistence type="predicted"/>
<protein>
    <submittedName>
        <fullName evidence="2">Pimeloyl-ACP methyl ester carboxylesterase</fullName>
    </submittedName>
</protein>
<feature type="domain" description="AB hydrolase-1" evidence="1">
    <location>
        <begin position="37"/>
        <end position="147"/>
    </location>
</feature>
<evidence type="ECO:0000313" key="2">
    <source>
        <dbReference type="EMBL" id="TCL54894.1"/>
    </source>
</evidence>
<accession>A0A4R1QVB2</accession>
<gene>
    <name evidence="2" type="ORF">EDD77_11917</name>
</gene>
<dbReference type="InterPro" id="IPR029058">
    <property type="entry name" value="AB_hydrolase_fold"/>
</dbReference>